<sequence length="49" mass="5874">MVRRIKRKWRRFYRTHREGCELVGDFVGALSIFVFLFELYIIGVMLGGH</sequence>
<evidence type="ECO:0000313" key="2">
    <source>
        <dbReference type="EMBL" id="VYT91962.1"/>
    </source>
</evidence>
<organism evidence="2">
    <name type="scientific">[Ruminococcus] torques</name>
    <dbReference type="NCBI Taxonomy" id="33039"/>
    <lineage>
        <taxon>Bacteria</taxon>
        <taxon>Bacillati</taxon>
        <taxon>Bacillota</taxon>
        <taxon>Clostridia</taxon>
        <taxon>Lachnospirales</taxon>
        <taxon>Lachnospiraceae</taxon>
        <taxon>Mediterraneibacter</taxon>
    </lineage>
</organism>
<proteinExistence type="predicted"/>
<gene>
    <name evidence="2" type="ORF">RTLFYP15_01035</name>
</gene>
<keyword evidence="1" id="KW-0812">Transmembrane</keyword>
<protein>
    <submittedName>
        <fullName evidence="2">Uncharacterized protein</fullName>
    </submittedName>
</protein>
<keyword evidence="1" id="KW-0472">Membrane</keyword>
<accession>A0A6N3AWJ4</accession>
<dbReference type="AlphaFoldDB" id="A0A6N3AWJ4"/>
<keyword evidence="1" id="KW-1133">Transmembrane helix</keyword>
<feature type="transmembrane region" description="Helical" evidence="1">
    <location>
        <begin position="21"/>
        <end position="46"/>
    </location>
</feature>
<dbReference type="EMBL" id="CACRUQ010000006">
    <property type="protein sequence ID" value="VYT91962.1"/>
    <property type="molecule type" value="Genomic_DNA"/>
</dbReference>
<dbReference type="RefSeq" id="WP_171029388.1">
    <property type="nucleotide sequence ID" value="NZ_CACRUQ010000006.1"/>
</dbReference>
<evidence type="ECO:0000256" key="1">
    <source>
        <dbReference type="SAM" id="Phobius"/>
    </source>
</evidence>
<name>A0A6N3AWJ4_9FIRM</name>
<reference evidence="2" key="1">
    <citation type="submission" date="2019-11" db="EMBL/GenBank/DDBJ databases">
        <authorList>
            <person name="Feng L."/>
        </authorList>
    </citation>
    <scope>NUCLEOTIDE SEQUENCE</scope>
    <source>
        <strain evidence="2">RtorquesLFYP15</strain>
    </source>
</reference>